<sequence>MASTPDCIHDKDDVKGETEHYELEETSLAPDLTELQKEILIVAALPEDEYNLAEKELVRKIDTRLLPVLFILLVLNYLDRNALASARVQGLEKDLGLKGTQFNTAISILFVGYILGQVPSNLILSRVRPSLYLSGFVALWGAVSMSTALADNYTHLIIIRFFLGVTESPYFPGALFLLSAWYPKKVLLSADQILPSLTFRSTTLLQQFRTSVLYTGSLLSGAFSGLISAGVQQGMDGLAGLASWKWLFILEGGITIIAAFVSMFILPDYPATTRWLTLREKAIAVYRLEKDTGVRDEETMSLFQSFRSAATDYKLYILALVIITKTTAGAVTQFIPTVVATFGMSKVNTLLLTAPPYLLAAVIALVISYTSDRKPERFIIAVATTATAPRYFSLFLMIGGMFGSYNVALAWISSTFARPRAKRAAAYAIINSLGNVAQVWSPYLYDKEYSPRYTIAFATNTVMAAAAVCFCLVLRFCLARENKKMEEREMADREGAESKRIRYVL</sequence>
<dbReference type="Proteomes" id="UP001227268">
    <property type="component" value="Unassembled WGS sequence"/>
</dbReference>
<comment type="caution">
    <text evidence="1">The sequence shown here is derived from an EMBL/GenBank/DDBJ whole genome shotgun (WGS) entry which is preliminary data.</text>
</comment>
<evidence type="ECO:0000313" key="2">
    <source>
        <dbReference type="Proteomes" id="UP001227268"/>
    </source>
</evidence>
<name>A0ACC2V3A3_9TREE</name>
<reference evidence="1" key="1">
    <citation type="submission" date="2023-04" db="EMBL/GenBank/DDBJ databases">
        <title>Draft Genome sequencing of Naganishia species isolated from polar environments using Oxford Nanopore Technology.</title>
        <authorList>
            <person name="Leo P."/>
            <person name="Venkateswaran K."/>
        </authorList>
    </citation>
    <scope>NUCLEOTIDE SEQUENCE</scope>
    <source>
        <strain evidence="1">MNA-CCFEE 5423</strain>
    </source>
</reference>
<dbReference type="EMBL" id="JASBWT010000028">
    <property type="protein sequence ID" value="KAJ9093834.1"/>
    <property type="molecule type" value="Genomic_DNA"/>
</dbReference>
<organism evidence="1 2">
    <name type="scientific">Naganishia friedmannii</name>
    <dbReference type="NCBI Taxonomy" id="89922"/>
    <lineage>
        <taxon>Eukaryota</taxon>
        <taxon>Fungi</taxon>
        <taxon>Dikarya</taxon>
        <taxon>Basidiomycota</taxon>
        <taxon>Agaricomycotina</taxon>
        <taxon>Tremellomycetes</taxon>
        <taxon>Filobasidiales</taxon>
        <taxon>Filobasidiaceae</taxon>
        <taxon>Naganishia</taxon>
    </lineage>
</organism>
<accession>A0ACC2V3A3</accession>
<evidence type="ECO:0000313" key="1">
    <source>
        <dbReference type="EMBL" id="KAJ9093834.1"/>
    </source>
</evidence>
<protein>
    <submittedName>
        <fullName evidence="1">Uncharacterized protein</fullName>
    </submittedName>
</protein>
<gene>
    <name evidence="1" type="ORF">QFC21_006205</name>
</gene>
<proteinExistence type="predicted"/>
<keyword evidence="2" id="KW-1185">Reference proteome</keyword>